<reference evidence="6 7" key="1">
    <citation type="submission" date="2020-11" db="EMBL/GenBank/DDBJ databases">
        <authorList>
            <person name="Peeters C."/>
        </authorList>
    </citation>
    <scope>NUCLEOTIDE SEQUENCE [LARGE SCALE GENOMIC DNA]</scope>
    <source>
        <strain evidence="6 7">LMG 7974</strain>
    </source>
</reference>
<dbReference type="EMBL" id="CAJHOF010000010">
    <property type="protein sequence ID" value="CAD7288910.1"/>
    <property type="molecule type" value="Genomic_DNA"/>
</dbReference>
<feature type="domain" description="UDP-glucose/GDP-mannose dehydrogenase C-terminal" evidence="5">
    <location>
        <begin position="314"/>
        <end position="406"/>
    </location>
</feature>
<dbReference type="RefSeq" id="WP_272695065.1">
    <property type="nucleotide sequence ID" value="NZ_CAJHOF010000010.1"/>
</dbReference>
<evidence type="ECO:0000256" key="2">
    <source>
        <dbReference type="ARBA" id="ARBA00023002"/>
    </source>
</evidence>
<keyword evidence="7" id="KW-1185">Reference proteome</keyword>
<name>A0ABM8Q7V6_9BACT</name>
<dbReference type="NCBIfam" id="NF011729">
    <property type="entry name" value="PRK15182.1"/>
    <property type="match status" value="1"/>
</dbReference>
<dbReference type="SUPFAM" id="SSF48179">
    <property type="entry name" value="6-phosphogluconate dehydrogenase C-terminal domain-like"/>
    <property type="match status" value="1"/>
</dbReference>
<dbReference type="SUPFAM" id="SSF52413">
    <property type="entry name" value="UDP-glucose/GDP-mannose dehydrogenase C-terminal domain"/>
    <property type="match status" value="1"/>
</dbReference>
<dbReference type="PANTHER" id="PTHR43491">
    <property type="entry name" value="UDP-N-ACETYL-D-MANNOSAMINE DEHYDROGENASE"/>
    <property type="match status" value="1"/>
</dbReference>
<dbReference type="InterPro" id="IPR014026">
    <property type="entry name" value="UDP-Glc/GDP-Man_DH_dimer"/>
</dbReference>
<dbReference type="PIRSF" id="PIRSF000124">
    <property type="entry name" value="UDPglc_GDPman_dh"/>
    <property type="match status" value="1"/>
</dbReference>
<sequence>MKIAIIGLGYVGLPLAAAFSQRYEVVGFDINSSRIDELKNGFDRTLELDKSQMQKALENGIKFSLNLEDLRQCNFFIVTVPTPIDKNNRPDLTPVIKASESVAKVLKKGDIVVYESTVYPGVTDEVCVPILERISGLKFNDEFFCGYSPERINPGDKEHTVTKIKKITSGSTPAIADKVDEIYASIITAGTYKASSIKVAEAAKVIENTQRDINIAFINELAMIFERLNIDTHEVLAAAATKWNFLNFKPGLVGGHCIGVDPYYLTHKAQELGYHPEMILAGRRINDNMGKYVANQIIKLMIKNGVLINNSKVLVLGMTFKENCPDIRNSRVIDVIDELKDFGCKVDVSDPWANSEEVKHEYGFTLHNEYDISQYDCVVIAVAHDEFKELSFGDKLVYDIKNIYKNANARL</sequence>
<evidence type="ECO:0000256" key="1">
    <source>
        <dbReference type="ARBA" id="ARBA00006601"/>
    </source>
</evidence>
<dbReference type="InterPro" id="IPR036291">
    <property type="entry name" value="NAD(P)-bd_dom_sf"/>
</dbReference>
<dbReference type="PANTHER" id="PTHR43491:SF2">
    <property type="entry name" value="UDP-N-ACETYL-D-MANNOSAMINE DEHYDROGENASE"/>
    <property type="match status" value="1"/>
</dbReference>
<dbReference type="InterPro" id="IPR008927">
    <property type="entry name" value="6-PGluconate_DH-like_C_sf"/>
</dbReference>
<evidence type="ECO:0000313" key="6">
    <source>
        <dbReference type="EMBL" id="CAD7288910.1"/>
    </source>
</evidence>
<keyword evidence="2 6" id="KW-0560">Oxidoreductase</keyword>
<evidence type="ECO:0000256" key="4">
    <source>
        <dbReference type="PIRNR" id="PIRNR000124"/>
    </source>
</evidence>
<comment type="similarity">
    <text evidence="1 4">Belongs to the UDP-glucose/GDP-mannose dehydrogenase family.</text>
</comment>
<dbReference type="InterPro" id="IPR028359">
    <property type="entry name" value="UDP_ManNAc/GlcNAc_DH"/>
</dbReference>
<dbReference type="EC" id="1.1.1.136" evidence="6"/>
<organism evidence="6 7">
    <name type="scientific">Campylobacter majalis</name>
    <dbReference type="NCBI Taxonomy" id="2790656"/>
    <lineage>
        <taxon>Bacteria</taxon>
        <taxon>Pseudomonadati</taxon>
        <taxon>Campylobacterota</taxon>
        <taxon>Epsilonproteobacteria</taxon>
        <taxon>Campylobacterales</taxon>
        <taxon>Campylobacteraceae</taxon>
        <taxon>Campylobacter</taxon>
    </lineage>
</organism>
<dbReference type="SMART" id="SM00984">
    <property type="entry name" value="UDPG_MGDP_dh_C"/>
    <property type="match status" value="1"/>
</dbReference>
<dbReference type="InterPro" id="IPR036220">
    <property type="entry name" value="UDP-Glc/GDP-Man_DH_C_sf"/>
</dbReference>
<protein>
    <submittedName>
        <fullName evidence="6">UDP-N-acetyl-D-glucosamine 6-dehydrogenase</fullName>
        <ecNumber evidence="6">1.1.1.136</ecNumber>
    </submittedName>
</protein>
<accession>A0ABM8Q7V6</accession>
<dbReference type="InterPro" id="IPR017476">
    <property type="entry name" value="UDP-Glc/GDP-Man"/>
</dbReference>
<dbReference type="Pfam" id="PF03721">
    <property type="entry name" value="UDPG_MGDP_dh_N"/>
    <property type="match status" value="1"/>
</dbReference>
<keyword evidence="3" id="KW-0520">NAD</keyword>
<evidence type="ECO:0000259" key="5">
    <source>
        <dbReference type="SMART" id="SM00984"/>
    </source>
</evidence>
<dbReference type="InterPro" id="IPR014027">
    <property type="entry name" value="UDP-Glc/GDP-Man_DH_C"/>
</dbReference>
<dbReference type="Pfam" id="PF03720">
    <property type="entry name" value="UDPG_MGDP_dh_C"/>
    <property type="match status" value="1"/>
</dbReference>
<dbReference type="Pfam" id="PF00984">
    <property type="entry name" value="UDPG_MGDP_dh"/>
    <property type="match status" value="1"/>
</dbReference>
<gene>
    <name evidence="6" type="primary">wbpA</name>
    <name evidence="6" type="ORF">LMG7974_01221</name>
</gene>
<dbReference type="SUPFAM" id="SSF51735">
    <property type="entry name" value="NAD(P)-binding Rossmann-fold domains"/>
    <property type="match status" value="1"/>
</dbReference>
<evidence type="ECO:0000313" key="7">
    <source>
        <dbReference type="Proteomes" id="UP000789803"/>
    </source>
</evidence>
<dbReference type="InterPro" id="IPR001732">
    <property type="entry name" value="UDP-Glc/GDP-Man_DH_N"/>
</dbReference>
<dbReference type="NCBIfam" id="TIGR03026">
    <property type="entry name" value="NDP-sugDHase"/>
    <property type="match status" value="1"/>
</dbReference>
<comment type="caution">
    <text evidence="6">The sequence shown here is derived from an EMBL/GenBank/DDBJ whole genome shotgun (WGS) entry which is preliminary data.</text>
</comment>
<dbReference type="PIRSF" id="PIRSF500136">
    <property type="entry name" value="UDP_ManNAc_DH"/>
    <property type="match status" value="1"/>
</dbReference>
<dbReference type="GO" id="GO:0047004">
    <property type="term" value="F:UDP-N-acetylglucosamine 6-dehydrogenase activity"/>
    <property type="evidence" value="ECO:0007669"/>
    <property type="project" value="UniProtKB-EC"/>
</dbReference>
<dbReference type="Gene3D" id="3.40.50.720">
    <property type="entry name" value="NAD(P)-binding Rossmann-like Domain"/>
    <property type="match status" value="2"/>
</dbReference>
<dbReference type="Proteomes" id="UP000789803">
    <property type="component" value="Unassembled WGS sequence"/>
</dbReference>
<proteinExistence type="inferred from homology"/>
<evidence type="ECO:0000256" key="3">
    <source>
        <dbReference type="ARBA" id="ARBA00023027"/>
    </source>
</evidence>